<feature type="chain" id="PRO_5046532332" description="N,N-dimethylformamidase beta subunit-like C-terminal domain-containing protein" evidence="2">
    <location>
        <begin position="27"/>
        <end position="522"/>
    </location>
</feature>
<dbReference type="Pfam" id="PF20254">
    <property type="entry name" value="DMFA2_C"/>
    <property type="match status" value="1"/>
</dbReference>
<sequence>MGAARTLLAVALVVALATGCQGPTAGADKASNDKSAPTPSGTTSQPVKIIDTQWQIPGRRVAKPMELSGYADHVSVRSGEPFRLFATSAGHPFTVRAFRIGWYGGAGAKLIWTSPELPGRKQPQPILTKERMVTAINWSPTTTVQTKGWPAGSYLLLLRASTGRENYVPIVIRSDSARGAVLIVAGVNTDEAYNGWGGYNLYGGPAKHSHDRRSLMVTFDRPYAYNPARGVLHDNLPLVQLAERSGVRLAYATSVDLQADPGLLAGARAIVFGGHDEYWSLPMRAAVTKARDAGTNLAFLGANSIYRRIRYAADPHGPNRIIVDYKDAGLDPIHNAPDTTVNWRQNPFPDPENSLVGMLYECFPATGSFTVRDPKFFLFAGTGAKAGSAYPGLVGNEADRAYPLKGTSANLQVVAHSPTTCAKRHTFSDSTYYTVKSGAGVFATGSIEWVRALQGPDPKYGVVPVSVAFAQKVTLNLFAALAAGPMGRTHPAVGNLASVRDLPTTSTGTGGPIGKTPGPGSD</sequence>
<proteinExistence type="predicted"/>
<feature type="signal peptide" evidence="2">
    <location>
        <begin position="1"/>
        <end position="26"/>
    </location>
</feature>
<dbReference type="Proteomes" id="UP001500190">
    <property type="component" value="Unassembled WGS sequence"/>
</dbReference>
<evidence type="ECO:0000313" key="4">
    <source>
        <dbReference type="EMBL" id="GAA1610838.1"/>
    </source>
</evidence>
<evidence type="ECO:0000256" key="1">
    <source>
        <dbReference type="SAM" id="MobiDB-lite"/>
    </source>
</evidence>
<protein>
    <recommendedName>
        <fullName evidence="3">N,N-dimethylformamidase beta subunit-like C-terminal domain-containing protein</fullName>
    </recommendedName>
</protein>
<feature type="region of interest" description="Disordered" evidence="1">
    <location>
        <begin position="499"/>
        <end position="522"/>
    </location>
</feature>
<evidence type="ECO:0000313" key="5">
    <source>
        <dbReference type="Proteomes" id="UP001500190"/>
    </source>
</evidence>
<reference evidence="4 5" key="1">
    <citation type="journal article" date="2019" name="Int. J. Syst. Evol. Microbiol.">
        <title>The Global Catalogue of Microorganisms (GCM) 10K type strain sequencing project: providing services to taxonomists for standard genome sequencing and annotation.</title>
        <authorList>
            <consortium name="The Broad Institute Genomics Platform"/>
            <consortium name="The Broad Institute Genome Sequencing Center for Infectious Disease"/>
            <person name="Wu L."/>
            <person name="Ma J."/>
        </authorList>
    </citation>
    <scope>NUCLEOTIDE SEQUENCE [LARGE SCALE GENOMIC DNA]</scope>
    <source>
        <strain evidence="4 5">JCM 14304</strain>
    </source>
</reference>
<organism evidence="4 5">
    <name type="scientific">Kribbella karoonensis</name>
    <dbReference type="NCBI Taxonomy" id="324851"/>
    <lineage>
        <taxon>Bacteria</taxon>
        <taxon>Bacillati</taxon>
        <taxon>Actinomycetota</taxon>
        <taxon>Actinomycetes</taxon>
        <taxon>Propionibacteriales</taxon>
        <taxon>Kribbellaceae</taxon>
        <taxon>Kribbella</taxon>
    </lineage>
</organism>
<evidence type="ECO:0000256" key="2">
    <source>
        <dbReference type="SAM" id="SignalP"/>
    </source>
</evidence>
<feature type="domain" description="N,N-dimethylformamidase beta subunit-like C-terminal" evidence="3">
    <location>
        <begin position="94"/>
        <end position="454"/>
    </location>
</feature>
<evidence type="ECO:0000259" key="3">
    <source>
        <dbReference type="Pfam" id="PF20254"/>
    </source>
</evidence>
<feature type="compositionally biased region" description="Polar residues" evidence="1">
    <location>
        <begin position="33"/>
        <end position="45"/>
    </location>
</feature>
<keyword evidence="2" id="KW-0732">Signal</keyword>
<gene>
    <name evidence="4" type="ORF">GCM10009742_71870</name>
</gene>
<name>A0ABN2EL64_9ACTN</name>
<accession>A0ABN2EL64</accession>
<dbReference type="RefSeq" id="WP_344199812.1">
    <property type="nucleotide sequence ID" value="NZ_BAAAND010000012.1"/>
</dbReference>
<dbReference type="EMBL" id="BAAAND010000012">
    <property type="protein sequence ID" value="GAA1610838.1"/>
    <property type="molecule type" value="Genomic_DNA"/>
</dbReference>
<dbReference type="InterPro" id="IPR046540">
    <property type="entry name" value="DMFA2_C"/>
</dbReference>
<keyword evidence="5" id="KW-1185">Reference proteome</keyword>
<dbReference type="PROSITE" id="PS51257">
    <property type="entry name" value="PROKAR_LIPOPROTEIN"/>
    <property type="match status" value="1"/>
</dbReference>
<feature type="region of interest" description="Disordered" evidence="1">
    <location>
        <begin position="23"/>
        <end position="45"/>
    </location>
</feature>
<comment type="caution">
    <text evidence="4">The sequence shown here is derived from an EMBL/GenBank/DDBJ whole genome shotgun (WGS) entry which is preliminary data.</text>
</comment>